<evidence type="ECO:0000313" key="2">
    <source>
        <dbReference type="EMBL" id="MBP2017714.1"/>
    </source>
</evidence>
<keyword evidence="3" id="KW-1185">Reference proteome</keyword>
<accession>A0ABS4JQ96</accession>
<dbReference type="Proteomes" id="UP001519289">
    <property type="component" value="Unassembled WGS sequence"/>
</dbReference>
<dbReference type="EMBL" id="JAGGLG010000006">
    <property type="protein sequence ID" value="MBP2017714.1"/>
    <property type="molecule type" value="Genomic_DNA"/>
</dbReference>
<protein>
    <recommendedName>
        <fullName evidence="1">SipL SPOCS domain-containing protein</fullName>
    </recommendedName>
</protein>
<sequence>MAFEVEQVVGSGNVQQLLCQTIQLGADAEEIKQIAKTVIIDNCLVVFDKVIVDGRLRKDIMFKQASGGFPIPGTVQGCTGITRTVSGPVVDLDVEITFNALIPVPGAQPGDKCVVLQAFVEGEKEEPADIQPNGAFRSLVDKSIIFLCVKVVRDVVTDTLGNGMGASTTGVVVNGNGNNNGAMLCPQRRSTGFFPGGNGTIPRAKPGLLPGTFVGPTLIFPGVLNPGIPTTVPPMNAIVSLQGTQVQVTGQAGAANNMVSDVTTTGGTVIS</sequence>
<dbReference type="InterPro" id="IPR024300">
    <property type="entry name" value="SipL_SPOCS_dom"/>
</dbReference>
<evidence type="ECO:0000259" key="1">
    <source>
        <dbReference type="Pfam" id="PF12673"/>
    </source>
</evidence>
<comment type="caution">
    <text evidence="2">The sequence shown here is derived from an EMBL/GenBank/DDBJ whole genome shotgun (WGS) entry which is preliminary data.</text>
</comment>
<dbReference type="Pfam" id="PF12673">
    <property type="entry name" value="SipL"/>
    <property type="match status" value="1"/>
</dbReference>
<organism evidence="2 3">
    <name type="scientific">Symbiobacterium terraclitae</name>
    <dbReference type="NCBI Taxonomy" id="557451"/>
    <lineage>
        <taxon>Bacteria</taxon>
        <taxon>Bacillati</taxon>
        <taxon>Bacillota</taxon>
        <taxon>Clostridia</taxon>
        <taxon>Eubacteriales</taxon>
        <taxon>Symbiobacteriaceae</taxon>
        <taxon>Symbiobacterium</taxon>
    </lineage>
</organism>
<reference evidence="2 3" key="1">
    <citation type="submission" date="2021-03" db="EMBL/GenBank/DDBJ databases">
        <title>Genomic Encyclopedia of Type Strains, Phase IV (KMG-IV): sequencing the most valuable type-strain genomes for metagenomic binning, comparative biology and taxonomic classification.</title>
        <authorList>
            <person name="Goeker M."/>
        </authorList>
    </citation>
    <scope>NUCLEOTIDE SEQUENCE [LARGE SCALE GENOMIC DNA]</scope>
    <source>
        <strain evidence="2 3">DSM 27138</strain>
    </source>
</reference>
<name>A0ABS4JQ96_9FIRM</name>
<dbReference type="RefSeq" id="WP_209465846.1">
    <property type="nucleotide sequence ID" value="NZ_JAGGLG010000006.1"/>
</dbReference>
<gene>
    <name evidence="2" type="ORF">J2Z79_001099</name>
</gene>
<proteinExistence type="predicted"/>
<evidence type="ECO:0000313" key="3">
    <source>
        <dbReference type="Proteomes" id="UP001519289"/>
    </source>
</evidence>
<feature type="domain" description="SipL SPOCS" evidence="1">
    <location>
        <begin position="27"/>
        <end position="115"/>
    </location>
</feature>